<dbReference type="Gene3D" id="1.20.58.1120">
    <property type="match status" value="1"/>
</dbReference>
<dbReference type="RefSeq" id="XP_009839877.1">
    <property type="nucleotide sequence ID" value="XM_009841575.1"/>
</dbReference>
<dbReference type="Pfam" id="PF17852">
    <property type="entry name" value="Dynein_AAA_lid"/>
    <property type="match status" value="1"/>
</dbReference>
<dbReference type="Pfam" id="PF18199">
    <property type="entry name" value="Dynein_C"/>
    <property type="match status" value="1"/>
</dbReference>
<dbReference type="SUPFAM" id="SSF52540">
    <property type="entry name" value="P-loop containing nucleoside triphosphate hydrolases"/>
    <property type="match status" value="4"/>
</dbReference>
<dbReference type="GO" id="GO:0045505">
    <property type="term" value="F:dynein intermediate chain binding"/>
    <property type="evidence" value="ECO:0007669"/>
    <property type="project" value="InterPro"/>
</dbReference>
<dbReference type="GeneID" id="20815884"/>
<dbReference type="PANTHER" id="PTHR22878:SF68">
    <property type="entry name" value="DYNEIN HEAVY CHAIN 6, AXONEMAL-LIKE"/>
    <property type="match status" value="1"/>
</dbReference>
<dbReference type="InterPro" id="IPR035706">
    <property type="entry name" value="AAA_9"/>
</dbReference>
<dbReference type="InterPro" id="IPR035699">
    <property type="entry name" value="AAA_6"/>
</dbReference>
<dbReference type="PROSITE" id="PS00675">
    <property type="entry name" value="SIGMA54_INTERACT_1"/>
    <property type="match status" value="1"/>
</dbReference>
<dbReference type="Gene3D" id="1.20.920.20">
    <property type="match status" value="1"/>
</dbReference>
<dbReference type="InterPro" id="IPR054354">
    <property type="entry name" value="DYNC2H1-like_lid"/>
</dbReference>
<dbReference type="FunFam" id="3.40.50.300:FF:000063">
    <property type="entry name" value="dynein heavy chain 6, axonemal"/>
    <property type="match status" value="1"/>
</dbReference>
<dbReference type="FunFam" id="3.20.180.20:FF:000003">
    <property type="entry name" value="Dynein heavy chain 12, axonemal"/>
    <property type="match status" value="1"/>
</dbReference>
<organism evidence="16">
    <name type="scientific">Aphanomyces astaci</name>
    <name type="common">Crayfish plague agent</name>
    <dbReference type="NCBI Taxonomy" id="112090"/>
    <lineage>
        <taxon>Eukaryota</taxon>
        <taxon>Sar</taxon>
        <taxon>Stramenopiles</taxon>
        <taxon>Oomycota</taxon>
        <taxon>Saprolegniomycetes</taxon>
        <taxon>Saprolegniales</taxon>
        <taxon>Verrucalvaceae</taxon>
        <taxon>Aphanomyces</taxon>
    </lineage>
</organism>
<dbReference type="InterPro" id="IPR026983">
    <property type="entry name" value="DHC"/>
</dbReference>
<dbReference type="Gene3D" id="1.10.8.1220">
    <property type="match status" value="1"/>
</dbReference>
<dbReference type="FunFam" id="3.40.50.300:FF:002141">
    <property type="entry name" value="Dynein heavy chain"/>
    <property type="match status" value="1"/>
</dbReference>
<feature type="domain" description="AAA+ ATPase" evidence="15">
    <location>
        <begin position="1806"/>
        <end position="1951"/>
    </location>
</feature>
<dbReference type="InterPro" id="IPR003593">
    <property type="entry name" value="AAA+_ATPase"/>
</dbReference>
<dbReference type="Pfam" id="PF18198">
    <property type="entry name" value="AAA_lid_11"/>
    <property type="match status" value="1"/>
</dbReference>
<gene>
    <name evidence="16" type="ORF">H257_13888</name>
</gene>
<dbReference type="Gene3D" id="1.10.472.130">
    <property type="match status" value="1"/>
</dbReference>
<dbReference type="OrthoDB" id="5593012at2759"/>
<dbReference type="Pfam" id="PF12775">
    <property type="entry name" value="AAA_7"/>
    <property type="match status" value="1"/>
</dbReference>
<dbReference type="GO" id="GO:0030286">
    <property type="term" value="C:dynein complex"/>
    <property type="evidence" value="ECO:0007669"/>
    <property type="project" value="UniProtKB-KW"/>
</dbReference>
<feature type="region of interest" description="Disordered" evidence="14">
    <location>
        <begin position="539"/>
        <end position="561"/>
    </location>
</feature>
<reference evidence="16" key="1">
    <citation type="submission" date="2013-12" db="EMBL/GenBank/DDBJ databases">
        <title>The Genome Sequence of Aphanomyces astaci APO3.</title>
        <authorList>
            <consortium name="The Broad Institute Genomics Platform"/>
            <person name="Russ C."/>
            <person name="Tyler B."/>
            <person name="van West P."/>
            <person name="Dieguez-Uribeondo J."/>
            <person name="Young S.K."/>
            <person name="Zeng Q."/>
            <person name="Gargeya S."/>
            <person name="Fitzgerald M."/>
            <person name="Abouelleil A."/>
            <person name="Alvarado L."/>
            <person name="Chapman S.B."/>
            <person name="Gainer-Dewar J."/>
            <person name="Goldberg J."/>
            <person name="Griggs A."/>
            <person name="Gujja S."/>
            <person name="Hansen M."/>
            <person name="Howarth C."/>
            <person name="Imamovic A."/>
            <person name="Ireland A."/>
            <person name="Larimer J."/>
            <person name="McCowan C."/>
            <person name="Murphy C."/>
            <person name="Pearson M."/>
            <person name="Poon T.W."/>
            <person name="Priest M."/>
            <person name="Roberts A."/>
            <person name="Saif S."/>
            <person name="Shea T."/>
            <person name="Sykes S."/>
            <person name="Wortman J."/>
            <person name="Nusbaum C."/>
            <person name="Birren B."/>
        </authorList>
    </citation>
    <scope>NUCLEOTIDE SEQUENCE [LARGE SCALE GENOMIC DNA]</scope>
    <source>
        <strain evidence="16">APO3</strain>
    </source>
</reference>
<evidence type="ECO:0000256" key="14">
    <source>
        <dbReference type="SAM" id="MobiDB-lite"/>
    </source>
</evidence>
<dbReference type="InterPro" id="IPR043157">
    <property type="entry name" value="Dynein_AAA1S"/>
</dbReference>
<dbReference type="Gene3D" id="3.20.180.20">
    <property type="entry name" value="Dynein heavy chain, N-terminal domain 2"/>
    <property type="match status" value="1"/>
</dbReference>
<dbReference type="InterPro" id="IPR042222">
    <property type="entry name" value="Dynein_2_N"/>
</dbReference>
<dbReference type="Gene3D" id="1.20.920.30">
    <property type="match status" value="1"/>
</dbReference>
<keyword evidence="13" id="KW-0966">Cell projection</keyword>
<dbReference type="GO" id="GO:0007018">
    <property type="term" value="P:microtubule-based movement"/>
    <property type="evidence" value="ECO:0007669"/>
    <property type="project" value="InterPro"/>
</dbReference>
<protein>
    <recommendedName>
        <fullName evidence="15">AAA+ ATPase domain-containing protein</fullName>
    </recommendedName>
</protein>
<dbReference type="FunFam" id="1.20.140.100:FF:000004">
    <property type="entry name" value="Dynein axonemal heavy chain 6"/>
    <property type="match status" value="1"/>
</dbReference>
<keyword evidence="12" id="KW-0206">Cytoskeleton</keyword>
<dbReference type="InterPro" id="IPR013602">
    <property type="entry name" value="Dynein_heavy_linker"/>
</dbReference>
<evidence type="ECO:0000256" key="8">
    <source>
        <dbReference type="ARBA" id="ARBA00023017"/>
    </source>
</evidence>
<dbReference type="STRING" id="112090.W4FVY0"/>
<evidence type="ECO:0000313" key="16">
    <source>
        <dbReference type="EMBL" id="ETV70813.1"/>
    </source>
</evidence>
<dbReference type="InterPro" id="IPR041658">
    <property type="entry name" value="AAA_lid_11"/>
</dbReference>
<dbReference type="InterPro" id="IPR004273">
    <property type="entry name" value="Dynein_heavy_D6_P-loop"/>
</dbReference>
<dbReference type="InterPro" id="IPR042219">
    <property type="entry name" value="AAA_lid_11_sf"/>
</dbReference>
<dbReference type="FunFam" id="3.40.50.300:FF:000049">
    <property type="entry name" value="Dynein, axonemal, heavy chain 5"/>
    <property type="match status" value="1"/>
</dbReference>
<keyword evidence="7" id="KW-0067">ATP-binding</keyword>
<dbReference type="Pfam" id="PF12774">
    <property type="entry name" value="AAA_6"/>
    <property type="match status" value="1"/>
</dbReference>
<dbReference type="GO" id="GO:0008569">
    <property type="term" value="F:minus-end-directed microtubule motor activity"/>
    <property type="evidence" value="ECO:0007669"/>
    <property type="project" value="InterPro"/>
</dbReference>
<evidence type="ECO:0000256" key="1">
    <source>
        <dbReference type="ARBA" id="ARBA00004430"/>
    </source>
</evidence>
<dbReference type="Pfam" id="PF22597">
    <property type="entry name" value="DYN_lid"/>
    <property type="match status" value="1"/>
</dbReference>
<feature type="region of interest" description="Disordered" evidence="14">
    <location>
        <begin position="96"/>
        <end position="169"/>
    </location>
</feature>
<evidence type="ECO:0000256" key="11">
    <source>
        <dbReference type="ARBA" id="ARBA00023175"/>
    </source>
</evidence>
<feature type="domain" description="AAA+ ATPase" evidence="15">
    <location>
        <begin position="2185"/>
        <end position="2338"/>
    </location>
</feature>
<dbReference type="Pfam" id="PF08393">
    <property type="entry name" value="DHC_N2"/>
    <property type="match status" value="1"/>
</dbReference>
<dbReference type="FunFam" id="1.10.8.720:FF:000001">
    <property type="entry name" value="dynein heavy chain 7, axonemal"/>
    <property type="match status" value="1"/>
</dbReference>
<accession>W4FVY0</accession>
<name>W4FVY0_APHAT</name>
<dbReference type="InterPro" id="IPR024743">
    <property type="entry name" value="Dynein_HC_stalk"/>
</dbReference>
<dbReference type="FunFam" id="1.20.58.1120:FF:000007">
    <property type="entry name" value="Dynein heavy chain 4"/>
    <property type="match status" value="1"/>
</dbReference>
<dbReference type="InterPro" id="IPR041466">
    <property type="entry name" value="Dynein_AAA5_ext"/>
</dbReference>
<dbReference type="FunFam" id="1.10.8.1220:FF:000001">
    <property type="entry name" value="Dynein axonemal heavy chain 5"/>
    <property type="match status" value="1"/>
</dbReference>
<dbReference type="SMART" id="SM00382">
    <property type="entry name" value="AAA"/>
    <property type="match status" value="3"/>
</dbReference>
<evidence type="ECO:0000256" key="5">
    <source>
        <dbReference type="ARBA" id="ARBA00022737"/>
    </source>
</evidence>
<evidence type="ECO:0000256" key="13">
    <source>
        <dbReference type="ARBA" id="ARBA00023273"/>
    </source>
</evidence>
<dbReference type="Gene3D" id="1.10.8.720">
    <property type="entry name" value="Region D6 of dynein motor"/>
    <property type="match status" value="1"/>
</dbReference>
<comment type="similarity">
    <text evidence="2">Belongs to the dynein heavy chain family.</text>
</comment>
<feature type="compositionally biased region" description="Low complexity" evidence="14">
    <location>
        <begin position="540"/>
        <end position="557"/>
    </location>
</feature>
<evidence type="ECO:0000256" key="4">
    <source>
        <dbReference type="ARBA" id="ARBA00022701"/>
    </source>
</evidence>
<dbReference type="InterPro" id="IPR024317">
    <property type="entry name" value="Dynein_heavy_chain_D4_dom"/>
</dbReference>
<dbReference type="InterPro" id="IPR025662">
    <property type="entry name" value="Sigma_54_int_dom_ATP-bd_1"/>
</dbReference>
<keyword evidence="6" id="KW-0547">Nucleotide-binding</keyword>
<evidence type="ECO:0000256" key="2">
    <source>
        <dbReference type="ARBA" id="ARBA00008887"/>
    </source>
</evidence>
<dbReference type="GO" id="GO:0051959">
    <property type="term" value="F:dynein light intermediate chain binding"/>
    <property type="evidence" value="ECO:0007669"/>
    <property type="project" value="InterPro"/>
</dbReference>
<dbReference type="InterPro" id="IPR043160">
    <property type="entry name" value="Dynein_C_barrel"/>
</dbReference>
<dbReference type="InterPro" id="IPR041228">
    <property type="entry name" value="Dynein_C"/>
</dbReference>
<dbReference type="FunFam" id="1.20.920.20:FF:000001">
    <property type="entry name" value="dynein heavy chain 2, axonemal"/>
    <property type="match status" value="1"/>
</dbReference>
<dbReference type="Gene3D" id="6.10.140.1060">
    <property type="match status" value="1"/>
</dbReference>
<dbReference type="Gene3D" id="1.10.8.710">
    <property type="match status" value="1"/>
</dbReference>
<dbReference type="Gene3D" id="1.20.1270.280">
    <property type="match status" value="1"/>
</dbReference>
<keyword evidence="8" id="KW-0243">Dynein</keyword>
<evidence type="ECO:0000256" key="7">
    <source>
        <dbReference type="ARBA" id="ARBA00022840"/>
    </source>
</evidence>
<dbReference type="Gene3D" id="3.40.50.300">
    <property type="entry name" value="P-loop containing nucleotide triphosphate hydrolases"/>
    <property type="match status" value="5"/>
</dbReference>
<feature type="region of interest" description="Disordered" evidence="14">
    <location>
        <begin position="1"/>
        <end position="37"/>
    </location>
</feature>
<dbReference type="Gene3D" id="1.20.140.100">
    <property type="entry name" value="Dynein heavy chain, N-terminal domain 2"/>
    <property type="match status" value="1"/>
</dbReference>
<sequence>MADEVRAAAPPPRRKKPSPPPSNHVPSTGGASVPKRLSRILNLNELRLQTAGNETPPTGTLGVHPPSGPSDKTLLIDRIYAKGIKRTLLQAQLFPPKKESGSKLSPFTLQPLVPPLSTEKSLVPRRPESNHTTPSFPSGNKGALTPRPMVPKAPSSTPALAETSPPVPLSARDAYYLDGRRPQAKKPKFVSLSVPVPRQSAEPTRPPNDSSVPPTRAQLLQKSTQLKTFTESVEESILTRGVPKDSFLYLVRAEDNPYKLVVVDHAAINVHDYYTMSRAGITHFCDGVPEFTYLETFEREHYMFSLVREIPFFQKYRVWKQFRTWKTNVRAFKTAVCKRVLTQDLFILRSSLHGALMELRTLCYNMGLLRVFTIEARRTYTLVEFSERQQVQMTDTQTRIGDFVKTIVATTHTTCNAFLSDFLLANGFATPEKLPPNLSSILALMGQSASAEDESDVRNPVDAPSSAETKAVWQNGRAVTFTERAAMRTQCRKITKLIRLVEFFVVDSFMLLGVISTQYLLDEMRRLATVLAADVKTKKTASSSQPTPTTTAATTIPGKQKLKLHAAPPPAATPLFRVEIHLHLLAEPGSDSYRSDLLFTPSCDELRAEMESVVFCGLKAATKRDRLMSHGEFGPFVKPSLDEISNGELSAGLNLDMMVLEDARFQTMTSGIGDLITQSYEDLVTFTQSLATFQDEYIENMAFCHVASDLADVANLGRSIDDLRDHLDKYSEQIARFDTLGDTAVVGLILADCRALNATLKPSPRQCMDALHLLIPTIAQHKNEDLMLEVSKANDAISSIPTTVDEFAQALASLRDTQSKMNGLDDRYMFLKMLYGLTDEYKIRVSDLDSTNAFMLAQKRAQLKTSMDLLDTSTEAYTDKFSKELEKKIPKLTSQIQERFDELNDERLASISSDAAEMLTLLEGIHDRLLEHETTSIKYIGFQKTLGLGQSSFDELAILREDLEVKVQVWKATKDWAAQAELWRDTTFADANVTSLEDKVAAYFKTTLSCERSLPGNPVVHALKEAVESFKVTLPIVGDLRCPALQDRHWKELTDVLHFDVMGDPSLTLGRLVDMKLQEFAPSVNRIATEATQEKLLENLLVRISTLWADLEFDIKSHNDRKDMYVLGATDEIISALEESLINMNTILGSRYVGPIRDDAVALHNRLVSFQETVDEWMACQREWVYLETIFSAPDIQRQLPAEAQMFTIVNTFWKDLMLRTHDTPNCMKATAAPGLCDTLSKHNHSLEKMRKSLEDYLETKRQAFPRFYFLSNDELLEILAHTKEPHAVQPHLCKLFDAIMRLEFGDAHGSIDILSMNSSEGERVPFGRNLKARGNIEDWLNAVQVNMTTSLHRSMKACVGDYEPSQRDSWIFLHPAQCVASVTYMVWAKECEGAFGLAGGLEKWHKTIVAQLGGLTRLIRSPLTKLQRCIVTSLVTTDVHARDIVDELIQLKVHATHDFNWKKQLRYMWDVDLDDTLIQQSNVSIRYGYEYMGACSRLVITPLTDRCWMTITGAFDLKLGASPSGPAGTGKTETSKDLAKALAIQCIVFNCSDQIDYKMMAKLFCGLSQCGCWTCLDEFNRIDIEVLSVIAQQLMILRQGRLAGTTELCFEGRTILLQDHHVIVTMNPGYAGRTELPDNLKICFRPISMMVPDYSLIAEIMMFSEGFDNAKDLSKKITKLYKLCSEQLSQQTHYDFGMRAVKTVLVMAGGIKRQQANSNSNAAAAPSEELLLIRAIREANLPKFVDDDLALFLLIIRDLFPNVQVPEAQASVLEESIAQQKRQMGLQDVPALTRRAVDLFETLQVRSGVALTGHSGSGKTTCYTLLKNAMGDLREDKQSADRRFQRVTINVLNPKCISLGELYGSFHPLTHEWKDGLASSLMRTIISDNLEGNTGQDKEVFPWLVFDGPIDALWIENLNTVLDDNMTLCLANGERIKLLPRMRLLFEVSDMNSASPASVSRLGVLYFSDKTLGWRPYVDTWLNEIFGSSDQDPKYASPKLRPRLTKQLETFLDAPWIYSFPLPLQTTLLSLIVNGCDLFATLLHRQQNWFPSADADKQLKCLDMLFVFAMGWAFGGNLFERDQRQFNQLYMGWLGDNKSLFVPSLLQVCGKSSGGASSCVGTGASRSMACVYDFSIEFAELAWSHWENSVAPFTYNMHTPVFNITVPTVDVTKYSHLYTLLVAAMKPVFLTGDTGAGKTVIAHSVLDTLASSGDAHGPGVIPVYVHFSAQTTSMTTQSNIESKLIKKRKTLLGAPVNHKVVVFADDINLPAADVYGTQPCIELLRQLLDHKGVYDREKYFWKDVSDTVITAAAGHPGGGRQALSQRFMKHFTVFSLPAGNDDAMRVIFSAVVLGHLNALNNVSPGVRDATVQMVDATISLYGAVSEELRPTPSRCHYLFNLRDVVKVFAGVVSIRSSFSVETAVKLWMHECLRVFCDRLVCKPDRVWFTTTLVGLVNKSFRMGWTHDAIFGSEDAISVLFGCYGTGSVKDYDEIADIASLEDLLNSFVDEYNSTHPTPLTLIFFRDTIMHVSSMARILMQPRGNAMLIGVGGSGKRSLAKLAASIMSHDCFEIELTRQYGRSEFREDLKTLLVKTGVKGKDTMFLLTDTQLISDEFVEDINALLNAGEIPHLFTHEEFEAVVNDMKPVLAQLSIEDTRQHAETTFVQRIRSHLHIVLCMSPVGATFRRWCRQFPSLINCTTMDWYDEWPTTALMCVAESYLVDVVLAAEASRRALAHMFVQVHLSIHRHTLLFHQVFQRHVYITPKTYLDSIRLYLRMLMEKRQQAKDAFERLSTGVVKLEDTNRIVAALQIELTNLQPILAAKAVEAEELLKQVSIDQKEAAVVEQRVSHDEAIVKAQAYEVSIIQADALKDLETAMPALNAAVQALDSLDKKDITEVRSFAKPPQIVIVVMEAVCIMLGEKPDWDTSKKLLAKSTFMQELKEYDKDNIPPSVLKKVRKYTDSPEFAVDEVKKVSKAAMSLCMWIHAMDVYSRVVKEVGPKRDRLNQMNAVLQDANGKLATKQAELNAVITRVRGLQAQCDFVVAEKKRLIMESDLTRERLKRAEKLTVGLADELIRWKASMEAMVKDEVNLVGDVFLSAASISYLGPFDCTFRAKLTKLWLLECNQLLPCTTNYSLLETCCDSVQLREWQLHGLPSDTVSGENAIMLFRGDRWPLLIDPQQQAASWIKRMELPFNLELVKLHDKQLLRNVETCVRDGRPLLIEDVQDTLDPALDTLLLKSLTKQGGKYMLRLGDKDVLYDRNFRLYMVTKLPNPHYLPDVCIKVNMINFTVTKEGLEDQLLGDVVRKEQPEIELKKNTLLASIANDQKLLQAIESKILLLLSTSQGNILDDQVLIHTLAESKQTSTVVSERLAESEVTRADISDIRNKYRSVSTRGSILYFVLADLAAVDPMYQYSLEYFSSLFNQSMDECIKSPTVSIDGRLPLLIESQTFLVYRNVCRGLFESHKLLLSFVMAVRIAIDAGVVTPPELLLLNPVAVSTDALAMPKHIGIATTMAATCSAMEGIPASMQLYPQAWASWIDHDNPYKAEMPDEYDVKLTSFIKLALVKALRQDRGIVSVVSFIGGYLGAQYTKSPPFAMSDVYADMSKTVPCVFILSSGADPTSILHRFAQSMNKDDHLHVVSLGQGQGVVASALIDRCSQSGDWVLLQNCHLAKSWMPALEKILQGLRLDPSDVNDAFRLFVTSFPASYFPISILQSSVKITNEPPKGLKPNLLRSFEMVITDDALSQCAKPAWKQLVFGLCFFHAVLQERSKFGPMGWTLPYHFNDSDLETALSVLRTFLNENDHIPWEALHYVTGEINYGGRVTDEFDRRCLVTNLQRFYSPVILDDNGPARFFTRSSELYFAPTQCHTAVAFRDFIELLPSHDTPDLFGLHENANIVFQTHETNALFVTALDLQSRGATSASSVSLVEDTGDAAVLQIAAQVDSLLPALLGNELTPQSGLVVDSLATVLGQEMVKFNTLLRVVQVSITQLQLAVKGVVTMSEGLDSTYKSLLLQQVPPEWHKVGFASLKPLAAWLVDVVDRVEFFRQWLQNGSPPPTFPLPYFFFPQGFLTSLLQNHARKHVLPINTLEFTFEVDPADLAVVDGAIVTGLFLEGGRWDNQRKLLCDANPNEMLSVLPPVHFLPYVVTSGDAQSAGPRYECPVYKTTARRGTLSTTGISSNFVISVHLPCEHSAAYWVLNGTALIGNLNQ</sequence>
<feature type="domain" description="AAA+ ATPase" evidence="15">
    <location>
        <begin position="1518"/>
        <end position="1656"/>
    </location>
</feature>
<dbReference type="FunFam" id="1.20.920.30:FF:000002">
    <property type="entry name" value="Dynein axonemal heavy chain 3"/>
    <property type="match status" value="1"/>
</dbReference>
<feature type="region of interest" description="Disordered" evidence="14">
    <location>
        <begin position="50"/>
        <end position="70"/>
    </location>
</feature>
<keyword evidence="9" id="KW-0175">Coiled coil</keyword>
<proteinExistence type="inferred from homology"/>
<dbReference type="Pfam" id="PF12781">
    <property type="entry name" value="AAA_9"/>
    <property type="match status" value="1"/>
</dbReference>
<dbReference type="InterPro" id="IPR042228">
    <property type="entry name" value="Dynein_linker_3"/>
</dbReference>
<evidence type="ECO:0000256" key="9">
    <source>
        <dbReference type="ARBA" id="ARBA00023054"/>
    </source>
</evidence>
<dbReference type="Gene3D" id="3.10.490.20">
    <property type="match status" value="1"/>
</dbReference>
<dbReference type="Pfam" id="PF12780">
    <property type="entry name" value="AAA_8"/>
    <property type="match status" value="1"/>
</dbReference>
<dbReference type="PANTHER" id="PTHR22878">
    <property type="entry name" value="DYNEIN HEAVY CHAIN 6, AXONEMAL-LIKE-RELATED"/>
    <property type="match status" value="1"/>
</dbReference>
<dbReference type="GO" id="GO:0005930">
    <property type="term" value="C:axoneme"/>
    <property type="evidence" value="ECO:0007669"/>
    <property type="project" value="UniProtKB-SubCell"/>
</dbReference>
<evidence type="ECO:0000256" key="6">
    <source>
        <dbReference type="ARBA" id="ARBA00022741"/>
    </source>
</evidence>
<keyword evidence="11" id="KW-0505">Motor protein</keyword>
<dbReference type="Pfam" id="PF03028">
    <property type="entry name" value="Dynein_heavy"/>
    <property type="match status" value="1"/>
</dbReference>
<dbReference type="FunFam" id="3.40.50.300:FF:000362">
    <property type="entry name" value="Dynein, axonemal, heavy chain 6"/>
    <property type="match status" value="1"/>
</dbReference>
<evidence type="ECO:0000256" key="3">
    <source>
        <dbReference type="ARBA" id="ARBA00022490"/>
    </source>
</evidence>
<dbReference type="InterPro" id="IPR027417">
    <property type="entry name" value="P-loop_NTPase"/>
</dbReference>
<evidence type="ECO:0000256" key="10">
    <source>
        <dbReference type="ARBA" id="ARBA00023069"/>
    </source>
</evidence>
<evidence type="ECO:0000259" key="15">
    <source>
        <dbReference type="SMART" id="SM00382"/>
    </source>
</evidence>
<dbReference type="Gene3D" id="1.10.287.2620">
    <property type="match status" value="1"/>
</dbReference>
<keyword evidence="3" id="KW-0963">Cytoplasm</keyword>
<dbReference type="GO" id="GO:0005874">
    <property type="term" value="C:microtubule"/>
    <property type="evidence" value="ECO:0007669"/>
    <property type="project" value="UniProtKB-KW"/>
</dbReference>
<keyword evidence="10" id="KW-0969">Cilium</keyword>
<evidence type="ECO:0000256" key="12">
    <source>
        <dbReference type="ARBA" id="ARBA00023212"/>
    </source>
</evidence>
<keyword evidence="5" id="KW-0677">Repeat</keyword>
<dbReference type="FunFam" id="1.10.8.710:FF:000004">
    <property type="entry name" value="Dynein axonemal heavy chain 6"/>
    <property type="match status" value="1"/>
</dbReference>
<comment type="subcellular location">
    <subcellularLocation>
        <location evidence="1">Cytoplasm</location>
        <location evidence="1">Cytoskeleton</location>
        <location evidence="1">Cilium axoneme</location>
    </subcellularLocation>
</comment>
<feature type="region of interest" description="Disordered" evidence="14">
    <location>
        <begin position="186"/>
        <end position="215"/>
    </location>
</feature>
<dbReference type="GO" id="GO:0005524">
    <property type="term" value="F:ATP binding"/>
    <property type="evidence" value="ECO:0007669"/>
    <property type="project" value="UniProtKB-KW"/>
</dbReference>
<dbReference type="Pfam" id="PF12777">
    <property type="entry name" value="MT"/>
    <property type="match status" value="1"/>
</dbReference>
<keyword evidence="4" id="KW-0493">Microtubule</keyword>
<dbReference type="EMBL" id="KI913164">
    <property type="protein sequence ID" value="ETV70813.1"/>
    <property type="molecule type" value="Genomic_DNA"/>
</dbReference>
<dbReference type="VEuPathDB" id="FungiDB:H257_13888"/>
<dbReference type="FunFam" id="3.10.490.20:FF:000009">
    <property type="entry name" value="Dynein heavy chain 4"/>
    <property type="match status" value="1"/>
</dbReference>